<organism evidence="2 3">
    <name type="scientific">Halocaridina rubra</name>
    <name type="common">Hawaiian red shrimp</name>
    <dbReference type="NCBI Taxonomy" id="373956"/>
    <lineage>
        <taxon>Eukaryota</taxon>
        <taxon>Metazoa</taxon>
        <taxon>Ecdysozoa</taxon>
        <taxon>Arthropoda</taxon>
        <taxon>Crustacea</taxon>
        <taxon>Multicrustacea</taxon>
        <taxon>Malacostraca</taxon>
        <taxon>Eumalacostraca</taxon>
        <taxon>Eucarida</taxon>
        <taxon>Decapoda</taxon>
        <taxon>Pleocyemata</taxon>
        <taxon>Caridea</taxon>
        <taxon>Atyoidea</taxon>
        <taxon>Atyidae</taxon>
        <taxon>Halocaridina</taxon>
    </lineage>
</organism>
<dbReference type="InterPro" id="IPR036179">
    <property type="entry name" value="Ig-like_dom_sf"/>
</dbReference>
<evidence type="ECO:0000313" key="3">
    <source>
        <dbReference type="Proteomes" id="UP001381693"/>
    </source>
</evidence>
<sequence>MLPMRASKREGSAVRLTCHLPSLPAANIIWFKGSQPLPMTKLRNYLFSAEKAVVMLTHL</sequence>
<gene>
    <name evidence="2" type="ORF">SK128_003219</name>
</gene>
<evidence type="ECO:0000313" key="2">
    <source>
        <dbReference type="EMBL" id="KAK7026092.1"/>
    </source>
</evidence>
<accession>A0AAN8WI86</accession>
<dbReference type="Pfam" id="PF13895">
    <property type="entry name" value="Ig_2"/>
    <property type="match status" value="1"/>
</dbReference>
<name>A0AAN8WI86_HALRR</name>
<evidence type="ECO:0000259" key="1">
    <source>
        <dbReference type="PROSITE" id="PS50835"/>
    </source>
</evidence>
<dbReference type="InterPro" id="IPR007110">
    <property type="entry name" value="Ig-like_dom"/>
</dbReference>
<proteinExistence type="predicted"/>
<reference evidence="2 3" key="1">
    <citation type="submission" date="2023-11" db="EMBL/GenBank/DDBJ databases">
        <title>Halocaridina rubra genome assembly.</title>
        <authorList>
            <person name="Smith C."/>
        </authorList>
    </citation>
    <scope>NUCLEOTIDE SEQUENCE [LARGE SCALE GENOMIC DNA]</scope>
    <source>
        <strain evidence="2">EP-1</strain>
        <tissue evidence="2">Whole</tissue>
    </source>
</reference>
<keyword evidence="3" id="KW-1185">Reference proteome</keyword>
<feature type="domain" description="Ig-like" evidence="1">
    <location>
        <begin position="1"/>
        <end position="59"/>
    </location>
</feature>
<dbReference type="EMBL" id="JAXCGZ010022719">
    <property type="protein sequence ID" value="KAK7026092.1"/>
    <property type="molecule type" value="Genomic_DNA"/>
</dbReference>
<dbReference type="AlphaFoldDB" id="A0AAN8WI86"/>
<comment type="caution">
    <text evidence="2">The sequence shown here is derived from an EMBL/GenBank/DDBJ whole genome shotgun (WGS) entry which is preliminary data.</text>
</comment>
<dbReference type="InterPro" id="IPR013783">
    <property type="entry name" value="Ig-like_fold"/>
</dbReference>
<dbReference type="PROSITE" id="PS50835">
    <property type="entry name" value="IG_LIKE"/>
    <property type="match status" value="1"/>
</dbReference>
<dbReference type="SUPFAM" id="SSF48726">
    <property type="entry name" value="Immunoglobulin"/>
    <property type="match status" value="1"/>
</dbReference>
<protein>
    <recommendedName>
        <fullName evidence="1">Ig-like domain-containing protein</fullName>
    </recommendedName>
</protein>
<dbReference type="Proteomes" id="UP001381693">
    <property type="component" value="Unassembled WGS sequence"/>
</dbReference>
<dbReference type="Gene3D" id="2.60.40.10">
    <property type="entry name" value="Immunoglobulins"/>
    <property type="match status" value="1"/>
</dbReference>